<dbReference type="Proteomes" id="UP000027265">
    <property type="component" value="Unassembled WGS sequence"/>
</dbReference>
<reference evidence="3" key="1">
    <citation type="journal article" date="2014" name="Proc. Natl. Acad. Sci. U.S.A.">
        <title>Extensive sampling of basidiomycete genomes demonstrates inadequacy of the white-rot/brown-rot paradigm for wood decay fungi.</title>
        <authorList>
            <person name="Riley R."/>
            <person name="Salamov A.A."/>
            <person name="Brown D.W."/>
            <person name="Nagy L.G."/>
            <person name="Floudas D."/>
            <person name="Held B.W."/>
            <person name="Levasseur A."/>
            <person name="Lombard V."/>
            <person name="Morin E."/>
            <person name="Otillar R."/>
            <person name="Lindquist E.A."/>
            <person name="Sun H."/>
            <person name="LaButti K.M."/>
            <person name="Schmutz J."/>
            <person name="Jabbour D."/>
            <person name="Luo H."/>
            <person name="Baker S.E."/>
            <person name="Pisabarro A.G."/>
            <person name="Walton J.D."/>
            <person name="Blanchette R.A."/>
            <person name="Henrissat B."/>
            <person name="Martin F."/>
            <person name="Cullen D."/>
            <person name="Hibbett D.S."/>
            <person name="Grigoriev I.V."/>
        </authorList>
    </citation>
    <scope>NUCLEOTIDE SEQUENCE [LARGE SCALE GENOMIC DNA]</scope>
    <source>
        <strain evidence="3">MUCL 33604</strain>
    </source>
</reference>
<dbReference type="HOGENOM" id="CLU_018544_12_2_1"/>
<protein>
    <recommendedName>
        <fullName evidence="1">F-box domain-containing protein</fullName>
    </recommendedName>
</protein>
<dbReference type="Gene3D" id="3.80.10.10">
    <property type="entry name" value="Ribonuclease Inhibitor"/>
    <property type="match status" value="1"/>
</dbReference>
<dbReference type="InterPro" id="IPR001810">
    <property type="entry name" value="F-box_dom"/>
</dbReference>
<evidence type="ECO:0000313" key="2">
    <source>
        <dbReference type="EMBL" id="KDQ58221.1"/>
    </source>
</evidence>
<name>A0A067Q6I9_9AGAM</name>
<accession>A0A067Q6I9</accession>
<dbReference type="EMBL" id="KL197718">
    <property type="protein sequence ID" value="KDQ58221.1"/>
    <property type="molecule type" value="Genomic_DNA"/>
</dbReference>
<dbReference type="OrthoDB" id="3365698at2759"/>
<dbReference type="Gene3D" id="1.20.1280.50">
    <property type="match status" value="1"/>
</dbReference>
<dbReference type="PANTHER" id="PTHR38926:SF5">
    <property type="entry name" value="F-BOX AND LEUCINE-RICH REPEAT PROTEIN 6"/>
    <property type="match status" value="1"/>
</dbReference>
<dbReference type="AlphaFoldDB" id="A0A067Q6I9"/>
<dbReference type="Pfam" id="PF12937">
    <property type="entry name" value="F-box-like"/>
    <property type="match status" value="1"/>
</dbReference>
<feature type="domain" description="F-box" evidence="1">
    <location>
        <begin position="80"/>
        <end position="131"/>
    </location>
</feature>
<evidence type="ECO:0000259" key="1">
    <source>
        <dbReference type="Pfam" id="PF12937"/>
    </source>
</evidence>
<dbReference type="InParanoid" id="A0A067Q6I9"/>
<gene>
    <name evidence="2" type="ORF">JAAARDRAFT_193645</name>
</gene>
<evidence type="ECO:0000313" key="3">
    <source>
        <dbReference type="Proteomes" id="UP000027265"/>
    </source>
</evidence>
<organism evidence="2 3">
    <name type="scientific">Jaapia argillacea MUCL 33604</name>
    <dbReference type="NCBI Taxonomy" id="933084"/>
    <lineage>
        <taxon>Eukaryota</taxon>
        <taxon>Fungi</taxon>
        <taxon>Dikarya</taxon>
        <taxon>Basidiomycota</taxon>
        <taxon>Agaricomycotina</taxon>
        <taxon>Agaricomycetes</taxon>
        <taxon>Agaricomycetidae</taxon>
        <taxon>Jaapiales</taxon>
        <taxon>Jaapiaceae</taxon>
        <taxon>Jaapia</taxon>
    </lineage>
</organism>
<sequence length="474" mass="54262">MPSHHLPHKATLALLCEASHSNVIQNIDPLQEWLRTEEDIITLEAQICELQERLRTLNRDLAGARMQKVLANSLAASPIRKLPPEVLARIFTAAWVDTIKRHTDVLDPFLQVCWHWRQVALNPAIWSSIHMEYYVIDKDPTMLVSALGHLLQRSNDTRLVVTVEIPIHWHTFRNVTVFSVFCPHVHQLGSALLRNMRHSDDMAVLLCSMASGSPRLESLALSQWEHQVDMVESLQDIQSFVAPHLRTLSLYQGWHPSWLPFPWSQLTHLQFGDNRATFYSVDSCFNVLRQCVQLTHCWIYCRSVNIPLVAFGIAAPYTDPHPPFINKNPIILPKLHFLSVTLTHDDHLFFERLHAPCLMELKYIPIGGPEMMMGFKSWMMSSSCLLKKLTVDLWREWMVFLDLLPTVAHLHFNMDLTVHPEDRAVLEALHLSQGGPNGCYMPQIQTLSFVFHNTPYPGLSLEDKVDAAISLIIS</sequence>
<dbReference type="PANTHER" id="PTHR38926">
    <property type="entry name" value="F-BOX DOMAIN CONTAINING PROTEIN, EXPRESSED"/>
    <property type="match status" value="1"/>
</dbReference>
<dbReference type="SUPFAM" id="SSF52047">
    <property type="entry name" value="RNI-like"/>
    <property type="match status" value="1"/>
</dbReference>
<dbReference type="InterPro" id="IPR032675">
    <property type="entry name" value="LRR_dom_sf"/>
</dbReference>
<proteinExistence type="predicted"/>
<keyword evidence="3" id="KW-1185">Reference proteome</keyword>